<keyword evidence="2" id="KW-1185">Reference proteome</keyword>
<dbReference type="EMBL" id="JADOES010000075">
    <property type="protein sequence ID" value="MBT9318034.1"/>
    <property type="molecule type" value="Genomic_DNA"/>
</dbReference>
<dbReference type="RefSeq" id="WP_215611096.1">
    <property type="nucleotide sequence ID" value="NZ_JADOES010000075.1"/>
</dbReference>
<dbReference type="InterPro" id="IPR019239">
    <property type="entry name" value="VapB_antitoxin"/>
</dbReference>
<accession>A0A947DKL1</accession>
<protein>
    <submittedName>
        <fullName evidence="1">Type II toxin-antitoxin system VapB family antitoxin</fullName>
    </submittedName>
</protein>
<evidence type="ECO:0000313" key="2">
    <source>
        <dbReference type="Proteomes" id="UP000717364"/>
    </source>
</evidence>
<reference evidence="1" key="2">
    <citation type="journal article" date="2021" name="Mar. Drugs">
        <title>Genome Reduction and Secondary Metabolism of the Marine Sponge-Associated Cyanobacterium Leptothoe.</title>
        <authorList>
            <person name="Konstantinou D."/>
            <person name="Popin R.V."/>
            <person name="Fewer D.P."/>
            <person name="Sivonen K."/>
            <person name="Gkelis S."/>
        </authorList>
    </citation>
    <scope>NUCLEOTIDE SEQUENCE</scope>
    <source>
        <strain evidence="1">TAU-MAC 1115</strain>
    </source>
</reference>
<dbReference type="Proteomes" id="UP000717364">
    <property type="component" value="Unassembled WGS sequence"/>
</dbReference>
<gene>
    <name evidence="1" type="ORF">IXB50_21715</name>
</gene>
<evidence type="ECO:0000313" key="1">
    <source>
        <dbReference type="EMBL" id="MBT9318034.1"/>
    </source>
</evidence>
<comment type="caution">
    <text evidence="1">The sequence shown here is derived from an EMBL/GenBank/DDBJ whole genome shotgun (WGS) entry which is preliminary data.</text>
</comment>
<dbReference type="Pfam" id="PF09957">
    <property type="entry name" value="VapB_antitoxin"/>
    <property type="match status" value="1"/>
</dbReference>
<proteinExistence type="predicted"/>
<reference evidence="1" key="1">
    <citation type="submission" date="2020-11" db="EMBL/GenBank/DDBJ databases">
        <authorList>
            <person name="Konstantinou D."/>
            <person name="Gkelis S."/>
            <person name="Popin R."/>
            <person name="Fewer D."/>
            <person name="Sivonen K."/>
        </authorList>
    </citation>
    <scope>NUCLEOTIDE SEQUENCE</scope>
    <source>
        <strain evidence="1">TAU-MAC 1115</strain>
    </source>
</reference>
<organism evidence="1 2">
    <name type="scientific">Leptothoe spongobia TAU-MAC 1115</name>
    <dbReference type="NCBI Taxonomy" id="1967444"/>
    <lineage>
        <taxon>Bacteria</taxon>
        <taxon>Bacillati</taxon>
        <taxon>Cyanobacteriota</taxon>
        <taxon>Cyanophyceae</taxon>
        <taxon>Nodosilineales</taxon>
        <taxon>Cymatolegaceae</taxon>
        <taxon>Leptothoe</taxon>
        <taxon>Leptothoe spongobia</taxon>
    </lineage>
</organism>
<name>A0A947DKL1_9CYAN</name>
<dbReference type="AlphaFoldDB" id="A0A947DKL1"/>
<sequence>MKTSIEIDDALIADALQTTGLTATDQVIELALKMLIQLKRQEKIKAFRGKLPWEGDLNQMRTDI</sequence>